<sequence length="147" mass="16442">MCVWLAGWGSSRSVDRLPDMLPTWVLAPHALCGYDIKAWPRWALAQTPQTAGETCRPLQPPSSLPPLHLRSTDDGRSRWRSCPHAARHILATFIPLLTSKVTSVISKKLGSTVFLRCAALMVIWPQAFVIHNLARSCVPNRRPKELK</sequence>
<gene>
    <name evidence="2" type="ORF">KC01_LOCUS31835</name>
</gene>
<name>A0AAV2LPP3_KNICA</name>
<dbReference type="AlphaFoldDB" id="A0AAV2LPP3"/>
<evidence type="ECO:0008006" key="4">
    <source>
        <dbReference type="Google" id="ProtNLM"/>
    </source>
</evidence>
<protein>
    <recommendedName>
        <fullName evidence="4">Secreted protein</fullName>
    </recommendedName>
</protein>
<accession>A0AAV2LPP3</accession>
<feature type="region of interest" description="Disordered" evidence="1">
    <location>
        <begin position="54"/>
        <end position="78"/>
    </location>
</feature>
<evidence type="ECO:0000313" key="3">
    <source>
        <dbReference type="Proteomes" id="UP001497482"/>
    </source>
</evidence>
<reference evidence="2 3" key="1">
    <citation type="submission" date="2024-04" db="EMBL/GenBank/DDBJ databases">
        <authorList>
            <person name="Waldvogel A.-M."/>
            <person name="Schoenle A."/>
        </authorList>
    </citation>
    <scope>NUCLEOTIDE SEQUENCE [LARGE SCALE GENOMIC DNA]</scope>
</reference>
<dbReference type="Proteomes" id="UP001497482">
    <property type="component" value="Chromosome 4"/>
</dbReference>
<organism evidence="2 3">
    <name type="scientific">Knipowitschia caucasica</name>
    <name type="common">Caucasian dwarf goby</name>
    <name type="synonym">Pomatoschistus caucasicus</name>
    <dbReference type="NCBI Taxonomy" id="637954"/>
    <lineage>
        <taxon>Eukaryota</taxon>
        <taxon>Metazoa</taxon>
        <taxon>Chordata</taxon>
        <taxon>Craniata</taxon>
        <taxon>Vertebrata</taxon>
        <taxon>Euteleostomi</taxon>
        <taxon>Actinopterygii</taxon>
        <taxon>Neopterygii</taxon>
        <taxon>Teleostei</taxon>
        <taxon>Neoteleostei</taxon>
        <taxon>Acanthomorphata</taxon>
        <taxon>Gobiaria</taxon>
        <taxon>Gobiiformes</taxon>
        <taxon>Gobioidei</taxon>
        <taxon>Gobiidae</taxon>
        <taxon>Gobiinae</taxon>
        <taxon>Knipowitschia</taxon>
    </lineage>
</organism>
<proteinExistence type="predicted"/>
<keyword evidence="3" id="KW-1185">Reference proteome</keyword>
<dbReference type="EMBL" id="OZ035826">
    <property type="protein sequence ID" value="CAL1604295.1"/>
    <property type="molecule type" value="Genomic_DNA"/>
</dbReference>
<evidence type="ECO:0000313" key="2">
    <source>
        <dbReference type="EMBL" id="CAL1604295.1"/>
    </source>
</evidence>
<evidence type="ECO:0000256" key="1">
    <source>
        <dbReference type="SAM" id="MobiDB-lite"/>
    </source>
</evidence>